<dbReference type="Proteomes" id="UP000292957">
    <property type="component" value="Unassembled WGS sequence"/>
</dbReference>
<name>A0A4Q9N5Y3_9APHY</name>
<keyword evidence="3" id="KW-1185">Reference proteome</keyword>
<proteinExistence type="predicted"/>
<organism evidence="1">
    <name type="scientific">Dichomitus squalens</name>
    <dbReference type="NCBI Taxonomy" id="114155"/>
    <lineage>
        <taxon>Eukaryota</taxon>
        <taxon>Fungi</taxon>
        <taxon>Dikarya</taxon>
        <taxon>Basidiomycota</taxon>
        <taxon>Agaricomycotina</taxon>
        <taxon>Agaricomycetes</taxon>
        <taxon>Polyporales</taxon>
        <taxon>Polyporaceae</taxon>
        <taxon>Dichomitus</taxon>
    </lineage>
</organism>
<gene>
    <name evidence="2" type="ORF">BD310DRAFT_938224</name>
    <name evidence="1" type="ORF">BD311DRAFT_747435</name>
</gene>
<dbReference type="EMBL" id="ML143389">
    <property type="protein sequence ID" value="TBU34276.1"/>
    <property type="molecule type" value="Genomic_DNA"/>
</dbReference>
<dbReference type="AlphaFoldDB" id="A0A4Q9N5Y3"/>
<dbReference type="EMBL" id="ML145216">
    <property type="protein sequence ID" value="TBU53384.1"/>
    <property type="molecule type" value="Genomic_DNA"/>
</dbReference>
<evidence type="ECO:0000313" key="1">
    <source>
        <dbReference type="EMBL" id="TBU34276.1"/>
    </source>
</evidence>
<dbReference type="Proteomes" id="UP000292082">
    <property type="component" value="Unassembled WGS sequence"/>
</dbReference>
<evidence type="ECO:0000313" key="3">
    <source>
        <dbReference type="Proteomes" id="UP000292082"/>
    </source>
</evidence>
<sequence length="56" mass="6142">MKYQTMVVSIYEHPGRACVASPSIRVLNYTGPCSSSLVLDSTRWVRHASSKDLGSV</sequence>
<reference evidence="1 3" key="1">
    <citation type="submission" date="2019-01" db="EMBL/GenBank/DDBJ databases">
        <title>Draft genome sequences of three monokaryotic isolates of the white-rot basidiomycete fungus Dichomitus squalens.</title>
        <authorList>
            <consortium name="DOE Joint Genome Institute"/>
            <person name="Lopez S.C."/>
            <person name="Andreopoulos B."/>
            <person name="Pangilinan J."/>
            <person name="Lipzen A."/>
            <person name="Riley R."/>
            <person name="Ahrendt S."/>
            <person name="Ng V."/>
            <person name="Barry K."/>
            <person name="Daum C."/>
            <person name="Grigoriev I.V."/>
            <person name="Hilden K.S."/>
            <person name="Makela M.R."/>
            <person name="de Vries R.P."/>
        </authorList>
    </citation>
    <scope>NUCLEOTIDE SEQUENCE [LARGE SCALE GENOMIC DNA]</scope>
    <source>
        <strain evidence="2 3">CBS 464.89</strain>
        <strain evidence="1">OM18370.1</strain>
    </source>
</reference>
<protein>
    <submittedName>
        <fullName evidence="1">Uncharacterized protein</fullName>
    </submittedName>
</protein>
<evidence type="ECO:0000313" key="2">
    <source>
        <dbReference type="EMBL" id="TBU53384.1"/>
    </source>
</evidence>
<accession>A0A4Q9N5Y3</accession>